<evidence type="ECO:0000259" key="5">
    <source>
        <dbReference type="PROSITE" id="PS50937"/>
    </source>
</evidence>
<keyword evidence="2" id="KW-0805">Transcription regulation</keyword>
<protein>
    <submittedName>
        <fullName evidence="6">MerR family transcriptional regulator</fullName>
    </submittedName>
</protein>
<reference evidence="6 7" key="1">
    <citation type="submission" date="2020-03" db="EMBL/GenBank/DDBJ databases">
        <title>Vagococcus sp. nov., isolated from beetles.</title>
        <authorList>
            <person name="Hyun D.-W."/>
            <person name="Bae J.-W."/>
        </authorList>
    </citation>
    <scope>NUCLEOTIDE SEQUENCE [LARGE SCALE GENOMIC DNA]</scope>
    <source>
        <strain evidence="6 7">HDW17A</strain>
    </source>
</reference>
<dbReference type="PROSITE" id="PS00552">
    <property type="entry name" value="HTH_MERR_1"/>
    <property type="match status" value="1"/>
</dbReference>
<dbReference type="SUPFAM" id="SSF46955">
    <property type="entry name" value="Putative DNA-binding domain"/>
    <property type="match status" value="1"/>
</dbReference>
<dbReference type="Gene3D" id="1.10.1660.10">
    <property type="match status" value="1"/>
</dbReference>
<evidence type="ECO:0000256" key="2">
    <source>
        <dbReference type="ARBA" id="ARBA00023015"/>
    </source>
</evidence>
<dbReference type="PANTHER" id="PTHR30204:SF65">
    <property type="entry name" value="HTH-TYPE TRANSCRIPTIONAL REGULATOR TNRA"/>
    <property type="match status" value="1"/>
</dbReference>
<evidence type="ECO:0000313" key="6">
    <source>
        <dbReference type="EMBL" id="QIL46904.1"/>
    </source>
</evidence>
<dbReference type="Pfam" id="PF13411">
    <property type="entry name" value="MerR_1"/>
    <property type="match status" value="1"/>
</dbReference>
<sequence>MQTKEMLKSRAVFPIGTVMKLTDLSARQIRYYEEQGFFRAERSEGNHRMYSLNHVDLILDIHEAIASGDTIDSLKKRFEKKVETKKVIHWSENDLSDRQVRELFQEEFIIQSGMQSNKKL</sequence>
<dbReference type="EMBL" id="CP049886">
    <property type="protein sequence ID" value="QIL46904.1"/>
    <property type="molecule type" value="Genomic_DNA"/>
</dbReference>
<keyword evidence="1" id="KW-0678">Repressor</keyword>
<organism evidence="6 7">
    <name type="scientific">Vagococcus coleopterorum</name>
    <dbReference type="NCBI Taxonomy" id="2714946"/>
    <lineage>
        <taxon>Bacteria</taxon>
        <taxon>Bacillati</taxon>
        <taxon>Bacillota</taxon>
        <taxon>Bacilli</taxon>
        <taxon>Lactobacillales</taxon>
        <taxon>Enterococcaceae</taxon>
        <taxon>Vagococcus</taxon>
    </lineage>
</organism>
<dbReference type="GO" id="GO:0003700">
    <property type="term" value="F:DNA-binding transcription factor activity"/>
    <property type="evidence" value="ECO:0007669"/>
    <property type="project" value="InterPro"/>
</dbReference>
<evidence type="ECO:0000256" key="4">
    <source>
        <dbReference type="ARBA" id="ARBA00023163"/>
    </source>
</evidence>
<dbReference type="InterPro" id="IPR000551">
    <property type="entry name" value="MerR-type_HTH_dom"/>
</dbReference>
<evidence type="ECO:0000256" key="1">
    <source>
        <dbReference type="ARBA" id="ARBA00022491"/>
    </source>
</evidence>
<gene>
    <name evidence="6" type="ORF">G7081_07365</name>
</gene>
<evidence type="ECO:0000256" key="3">
    <source>
        <dbReference type="ARBA" id="ARBA00023125"/>
    </source>
</evidence>
<dbReference type="InterPro" id="IPR009061">
    <property type="entry name" value="DNA-bd_dom_put_sf"/>
</dbReference>
<keyword evidence="4" id="KW-0804">Transcription</keyword>
<dbReference type="GO" id="GO:0003677">
    <property type="term" value="F:DNA binding"/>
    <property type="evidence" value="ECO:0007669"/>
    <property type="project" value="UniProtKB-KW"/>
</dbReference>
<dbReference type="Proteomes" id="UP000500890">
    <property type="component" value="Chromosome"/>
</dbReference>
<dbReference type="AlphaFoldDB" id="A0A6G8AP97"/>
<proteinExistence type="predicted"/>
<dbReference type="RefSeq" id="WP_166008291.1">
    <property type="nucleotide sequence ID" value="NZ_CP049886.1"/>
</dbReference>
<dbReference type="PANTHER" id="PTHR30204">
    <property type="entry name" value="REDOX-CYCLING DRUG-SENSING TRANSCRIPTIONAL ACTIVATOR SOXR"/>
    <property type="match status" value="1"/>
</dbReference>
<keyword evidence="7" id="KW-1185">Reference proteome</keyword>
<accession>A0A6G8AP97</accession>
<name>A0A6G8AP97_9ENTE</name>
<dbReference type="KEGG" id="vah:G7081_07365"/>
<dbReference type="SMART" id="SM00422">
    <property type="entry name" value="HTH_MERR"/>
    <property type="match status" value="1"/>
</dbReference>
<dbReference type="InterPro" id="IPR047057">
    <property type="entry name" value="MerR_fam"/>
</dbReference>
<dbReference type="PROSITE" id="PS50937">
    <property type="entry name" value="HTH_MERR_2"/>
    <property type="match status" value="1"/>
</dbReference>
<feature type="domain" description="HTH merR-type" evidence="5">
    <location>
        <begin position="12"/>
        <end position="80"/>
    </location>
</feature>
<evidence type="ECO:0000313" key="7">
    <source>
        <dbReference type="Proteomes" id="UP000500890"/>
    </source>
</evidence>
<keyword evidence="3" id="KW-0238">DNA-binding</keyword>